<dbReference type="EMBL" id="JACCFW010000002">
    <property type="protein sequence ID" value="NYJ76473.1"/>
    <property type="molecule type" value="Genomic_DNA"/>
</dbReference>
<evidence type="ECO:0000256" key="1">
    <source>
        <dbReference type="SAM" id="MobiDB-lite"/>
    </source>
</evidence>
<evidence type="ECO:0000313" key="2">
    <source>
        <dbReference type="EMBL" id="NYJ76473.1"/>
    </source>
</evidence>
<organism evidence="2 3">
    <name type="scientific">Allobranchiibius huperziae</name>
    <dbReference type="NCBI Taxonomy" id="1874116"/>
    <lineage>
        <taxon>Bacteria</taxon>
        <taxon>Bacillati</taxon>
        <taxon>Actinomycetota</taxon>
        <taxon>Actinomycetes</taxon>
        <taxon>Micrococcales</taxon>
        <taxon>Dermacoccaceae</taxon>
        <taxon>Allobranchiibius</taxon>
    </lineage>
</organism>
<dbReference type="RefSeq" id="WP_179483866.1">
    <property type="nucleotide sequence ID" value="NZ_JACCFW010000002.1"/>
</dbReference>
<comment type="caution">
    <text evidence="2">The sequence shown here is derived from an EMBL/GenBank/DDBJ whole genome shotgun (WGS) entry which is preliminary data.</text>
</comment>
<feature type="region of interest" description="Disordered" evidence="1">
    <location>
        <begin position="1"/>
        <end position="78"/>
    </location>
</feature>
<reference evidence="2 3" key="1">
    <citation type="submission" date="2020-07" db="EMBL/GenBank/DDBJ databases">
        <title>Sequencing the genomes of 1000 actinobacteria strains.</title>
        <authorList>
            <person name="Klenk H.-P."/>
        </authorList>
    </citation>
    <scope>NUCLEOTIDE SEQUENCE [LARGE SCALE GENOMIC DNA]</scope>
    <source>
        <strain evidence="2 3">DSM 29531</strain>
    </source>
</reference>
<protein>
    <submittedName>
        <fullName evidence="2">Uncharacterized protein</fullName>
    </submittedName>
</protein>
<dbReference type="Proteomes" id="UP000571817">
    <property type="component" value="Unassembled WGS sequence"/>
</dbReference>
<evidence type="ECO:0000313" key="3">
    <source>
        <dbReference type="Proteomes" id="UP000571817"/>
    </source>
</evidence>
<keyword evidence="3" id="KW-1185">Reference proteome</keyword>
<name>A0A853DKB6_9MICO</name>
<gene>
    <name evidence="2" type="ORF">HNR15_003491</name>
</gene>
<dbReference type="AlphaFoldDB" id="A0A853DKB6"/>
<accession>A0A853DKB6</accession>
<proteinExistence type="predicted"/>
<feature type="compositionally biased region" description="Low complexity" evidence="1">
    <location>
        <begin position="18"/>
        <end position="29"/>
    </location>
</feature>
<sequence>MPTKREPRRSVLAQGHYADPTPAAAVAAPEQLPSPRETQPAPTSAKKEPAAAPVGEQPARPAAARTRRKNEPPPGFVEFNMWWKPGTLELARGAFTAEQEIDPATPATFREWIAAAISTVARMSVQDRVRAIQGAVAAEPGRGLSRQYFIPQASVDDLDAAIAADFAELTVQRSNSDFAVTAVRVAIARAQGSYQDRTGRTELPVVAALRPGRRARA</sequence>